<feature type="domain" description="Cytochrome c" evidence="6">
    <location>
        <begin position="504"/>
        <end position="594"/>
    </location>
</feature>
<feature type="transmembrane region" description="Helical" evidence="5">
    <location>
        <begin position="66"/>
        <end position="85"/>
    </location>
</feature>
<evidence type="ECO:0000313" key="8">
    <source>
        <dbReference type="Proteomes" id="UP000635885"/>
    </source>
</evidence>
<feature type="transmembrane region" description="Helical" evidence="5">
    <location>
        <begin position="152"/>
        <end position="172"/>
    </location>
</feature>
<feature type="transmembrane region" description="Helical" evidence="5">
    <location>
        <begin position="393"/>
        <end position="414"/>
    </location>
</feature>
<organism evidence="7 8">
    <name type="scientific">Belliella aquatica</name>
    <dbReference type="NCBI Taxonomy" id="1323734"/>
    <lineage>
        <taxon>Bacteria</taxon>
        <taxon>Pseudomonadati</taxon>
        <taxon>Bacteroidota</taxon>
        <taxon>Cytophagia</taxon>
        <taxon>Cytophagales</taxon>
        <taxon>Cyclobacteriaceae</taxon>
        <taxon>Belliella</taxon>
    </lineage>
</organism>
<dbReference type="PROSITE" id="PS51007">
    <property type="entry name" value="CYTC"/>
    <property type="match status" value="1"/>
</dbReference>
<feature type="transmembrane region" description="Helical" evidence="5">
    <location>
        <begin position="325"/>
        <end position="348"/>
    </location>
</feature>
<evidence type="ECO:0000256" key="3">
    <source>
        <dbReference type="ARBA" id="ARBA00023004"/>
    </source>
</evidence>
<keyword evidence="3 4" id="KW-0408">Iron</keyword>
<feature type="transmembrane region" description="Helical" evidence="5">
    <location>
        <begin position="292"/>
        <end position="313"/>
    </location>
</feature>
<evidence type="ECO:0000259" key="6">
    <source>
        <dbReference type="PROSITE" id="PS51007"/>
    </source>
</evidence>
<proteinExistence type="predicted"/>
<evidence type="ECO:0000256" key="2">
    <source>
        <dbReference type="ARBA" id="ARBA00022723"/>
    </source>
</evidence>
<dbReference type="RefSeq" id="WP_188440670.1">
    <property type="nucleotide sequence ID" value="NZ_BMFD01000003.1"/>
</dbReference>
<name>A0ABQ1M753_9BACT</name>
<dbReference type="SUPFAM" id="SSF46626">
    <property type="entry name" value="Cytochrome c"/>
    <property type="match status" value="1"/>
</dbReference>
<dbReference type="Gene3D" id="1.10.760.10">
    <property type="entry name" value="Cytochrome c-like domain"/>
    <property type="match status" value="1"/>
</dbReference>
<feature type="transmembrane region" description="Helical" evidence="5">
    <location>
        <begin position="251"/>
        <end position="271"/>
    </location>
</feature>
<protein>
    <recommendedName>
        <fullName evidence="6">Cytochrome c domain-containing protein</fullName>
    </recommendedName>
</protein>
<feature type="transmembrane region" description="Helical" evidence="5">
    <location>
        <begin position="97"/>
        <end position="114"/>
    </location>
</feature>
<reference evidence="8" key="1">
    <citation type="journal article" date="2019" name="Int. J. Syst. Evol. Microbiol.">
        <title>The Global Catalogue of Microorganisms (GCM) 10K type strain sequencing project: providing services to taxonomists for standard genome sequencing and annotation.</title>
        <authorList>
            <consortium name="The Broad Institute Genomics Platform"/>
            <consortium name="The Broad Institute Genome Sequencing Center for Infectious Disease"/>
            <person name="Wu L."/>
            <person name="Ma J."/>
        </authorList>
    </citation>
    <scope>NUCLEOTIDE SEQUENCE [LARGE SCALE GENOMIC DNA]</scope>
    <source>
        <strain evidence="8">CGMCC 1.12479</strain>
    </source>
</reference>
<keyword evidence="2 4" id="KW-0479">Metal-binding</keyword>
<keyword evidence="5" id="KW-1133">Transmembrane helix</keyword>
<keyword evidence="1 4" id="KW-0349">Heme</keyword>
<keyword evidence="5" id="KW-0472">Membrane</keyword>
<gene>
    <name evidence="7" type="ORF">GCM10010993_11740</name>
</gene>
<dbReference type="EMBL" id="BMFD01000003">
    <property type="protein sequence ID" value="GGC34459.1"/>
    <property type="molecule type" value="Genomic_DNA"/>
</dbReference>
<evidence type="ECO:0000313" key="7">
    <source>
        <dbReference type="EMBL" id="GGC34459.1"/>
    </source>
</evidence>
<feature type="transmembrane region" description="Helical" evidence="5">
    <location>
        <begin position="360"/>
        <end position="381"/>
    </location>
</feature>
<sequence>MNTAHKYMESTQMPSIVAKSLPKTWMTWAVFFFFCASVFGLAMRYFFIGDFPVLEYKNLLHAHSHIALLGWGYLLVTGILVFTFIQNPIRLNIYRKIFLLTVIANLGMMVTFPVQGYGLFSIAFSTFHLLLSYAFTYHFFKDLKNIKSNTGKTLIMLSLVWMVVSTIGLWAIAPIGSILGRLHPLYYLSVQWFLHFQLNGWFVYALLGLLLSFMEKKGYSVQISTPILIALHLSLFLTFALSVAWSNPSNYLLATNAIGVILQAFAYWIILKSAIKYLNHQTNLSKNWINHLLWIGLISLLAKAAIQAALIIPDVANIAFTIRNYVIGFIHLVMLGAITFGLGALALNQNWLVKNLISKIGWITLAFAFVSSEIILLTQGTLLWAKMGFIPQYHLLIFLASALFPLGLIFLLIAQWQASFQKHQLPKFIHKQKNQFKSKNTETMKSTVLMSLGAAMLLMVSCGGGSSENQGSYTPPSAQKEKVADPKGIGEIKNVDLGDGIDEALAQKGKAILDMKCTACYQYDGKRVVGPGFEGVTNRRRAEWIMNMITNVDVMLDEDPVAQKLFEECLTRMPNQNISLDESRQILEYFRKNDFERTGGSDAAMN</sequence>
<keyword evidence="5" id="KW-0812">Transmembrane</keyword>
<feature type="transmembrane region" description="Helical" evidence="5">
    <location>
        <begin position="120"/>
        <end position="140"/>
    </location>
</feature>
<evidence type="ECO:0000256" key="5">
    <source>
        <dbReference type="SAM" id="Phobius"/>
    </source>
</evidence>
<feature type="transmembrane region" description="Helical" evidence="5">
    <location>
        <begin position="192"/>
        <end position="213"/>
    </location>
</feature>
<dbReference type="InterPro" id="IPR009056">
    <property type="entry name" value="Cyt_c-like_dom"/>
</dbReference>
<comment type="caution">
    <text evidence="7">The sequence shown here is derived from an EMBL/GenBank/DDBJ whole genome shotgun (WGS) entry which is preliminary data.</text>
</comment>
<accession>A0ABQ1M753</accession>
<dbReference type="InterPro" id="IPR036909">
    <property type="entry name" value="Cyt_c-like_dom_sf"/>
</dbReference>
<feature type="transmembrane region" description="Helical" evidence="5">
    <location>
        <begin position="225"/>
        <end position="245"/>
    </location>
</feature>
<feature type="transmembrane region" description="Helical" evidence="5">
    <location>
        <begin position="25"/>
        <end position="46"/>
    </location>
</feature>
<evidence type="ECO:0000256" key="1">
    <source>
        <dbReference type="ARBA" id="ARBA00022617"/>
    </source>
</evidence>
<dbReference type="Proteomes" id="UP000635885">
    <property type="component" value="Unassembled WGS sequence"/>
</dbReference>
<keyword evidence="8" id="KW-1185">Reference proteome</keyword>
<evidence type="ECO:0000256" key="4">
    <source>
        <dbReference type="PROSITE-ProRule" id="PRU00433"/>
    </source>
</evidence>